<dbReference type="RefSeq" id="WP_109652077.1">
    <property type="nucleotide sequence ID" value="NZ_CAJQNU010000013.1"/>
</dbReference>
<keyword evidence="1" id="KW-1133">Transmembrane helix</keyword>
<dbReference type="Proteomes" id="UP000245667">
    <property type="component" value="Unassembled WGS sequence"/>
</dbReference>
<feature type="transmembrane region" description="Helical" evidence="1">
    <location>
        <begin position="73"/>
        <end position="91"/>
    </location>
</feature>
<feature type="transmembrane region" description="Helical" evidence="1">
    <location>
        <begin position="18"/>
        <end position="37"/>
    </location>
</feature>
<evidence type="ECO:0000313" key="3">
    <source>
        <dbReference type="EMBL" id="PWK22473.1"/>
    </source>
</evidence>
<accession>A0A316E128</accession>
<name>A0A316E128_9FLAO</name>
<keyword evidence="1" id="KW-0812">Transmembrane</keyword>
<evidence type="ECO:0000313" key="2">
    <source>
        <dbReference type="EMBL" id="MBD1261721.1"/>
    </source>
</evidence>
<comment type="caution">
    <text evidence="3">The sequence shown here is derived from an EMBL/GenBank/DDBJ whole genome shotgun (WGS) entry which is preliminary data.</text>
</comment>
<dbReference type="EMBL" id="QGGQ01000007">
    <property type="protein sequence ID" value="PWK22473.1"/>
    <property type="molecule type" value="Genomic_DNA"/>
</dbReference>
<reference evidence="2 5" key="2">
    <citation type="submission" date="2020-07" db="EMBL/GenBank/DDBJ databases">
        <title>The draft genome sequence of Maribacter polysiphoniae KCTC 22021.</title>
        <authorList>
            <person name="Mu L."/>
        </authorList>
    </citation>
    <scope>NUCLEOTIDE SEQUENCE [LARGE SCALE GENOMIC DNA]</scope>
    <source>
        <strain evidence="2 5">KCTC 22021</strain>
    </source>
</reference>
<keyword evidence="1" id="KW-0472">Membrane</keyword>
<reference evidence="3 4" key="1">
    <citation type="submission" date="2018-05" db="EMBL/GenBank/DDBJ databases">
        <title>Genomic Encyclopedia of Archaeal and Bacterial Type Strains, Phase II (KMG-II): from individual species to whole genera.</title>
        <authorList>
            <person name="Goeker M."/>
        </authorList>
    </citation>
    <scope>NUCLEOTIDE SEQUENCE [LARGE SCALE GENOMIC DNA]</scope>
    <source>
        <strain evidence="3 4">DSM 23514</strain>
    </source>
</reference>
<dbReference type="EMBL" id="JACWLN010000006">
    <property type="protein sequence ID" value="MBD1261721.1"/>
    <property type="molecule type" value="Genomic_DNA"/>
</dbReference>
<evidence type="ECO:0000313" key="5">
    <source>
        <dbReference type="Proteomes" id="UP000651837"/>
    </source>
</evidence>
<evidence type="ECO:0008006" key="6">
    <source>
        <dbReference type="Google" id="ProtNLM"/>
    </source>
</evidence>
<proteinExistence type="predicted"/>
<dbReference type="Proteomes" id="UP000651837">
    <property type="component" value="Unassembled WGS sequence"/>
</dbReference>
<organism evidence="3 4">
    <name type="scientific">Maribacter polysiphoniae</name>
    <dbReference type="NCBI Taxonomy" id="429344"/>
    <lineage>
        <taxon>Bacteria</taxon>
        <taxon>Pseudomonadati</taxon>
        <taxon>Bacteroidota</taxon>
        <taxon>Flavobacteriia</taxon>
        <taxon>Flavobacteriales</taxon>
        <taxon>Flavobacteriaceae</taxon>
        <taxon>Maribacter</taxon>
    </lineage>
</organism>
<feature type="transmembrane region" description="Helical" evidence="1">
    <location>
        <begin position="49"/>
        <end position="67"/>
    </location>
</feature>
<dbReference type="OrthoDB" id="6400719at2"/>
<protein>
    <recommendedName>
        <fullName evidence="6">Chloroplast import component protein (Tic20)</fullName>
    </recommendedName>
</protein>
<evidence type="ECO:0000256" key="1">
    <source>
        <dbReference type="SAM" id="Phobius"/>
    </source>
</evidence>
<gene>
    <name evidence="2" type="ORF">HZY62_14040</name>
    <name evidence="3" type="ORF">LX92_02947</name>
</gene>
<sequence length="113" mass="13010">MTSEPTEETIQKGKTTAIVAYLTIIGAIIAISMNMEPKNPFARFHTRQAFGLHLMFHGFALFSSVWYNQYALYGLYLCYFILWIYGFLGALSNKKQLVPAIGTYFQKWFTFIS</sequence>
<evidence type="ECO:0000313" key="4">
    <source>
        <dbReference type="Proteomes" id="UP000245667"/>
    </source>
</evidence>
<keyword evidence="5" id="KW-1185">Reference proteome</keyword>
<dbReference type="AlphaFoldDB" id="A0A316E128"/>